<name>A0A1Y2HZC0_9FUNG</name>
<evidence type="ECO:0000256" key="1">
    <source>
        <dbReference type="SAM" id="MobiDB-lite"/>
    </source>
</evidence>
<comment type="caution">
    <text evidence="2">The sequence shown here is derived from an EMBL/GenBank/DDBJ whole genome shotgun (WGS) entry which is preliminary data.</text>
</comment>
<protein>
    <submittedName>
        <fullName evidence="2">Uncharacterized protein</fullName>
    </submittedName>
</protein>
<proteinExistence type="predicted"/>
<dbReference type="Proteomes" id="UP000193411">
    <property type="component" value="Unassembled WGS sequence"/>
</dbReference>
<reference evidence="2 3" key="1">
    <citation type="submission" date="2016-07" db="EMBL/GenBank/DDBJ databases">
        <title>Pervasive Adenine N6-methylation of Active Genes in Fungi.</title>
        <authorList>
            <consortium name="DOE Joint Genome Institute"/>
            <person name="Mondo S.J."/>
            <person name="Dannebaum R.O."/>
            <person name="Kuo R.C."/>
            <person name="Labutti K."/>
            <person name="Haridas S."/>
            <person name="Kuo A."/>
            <person name="Salamov A."/>
            <person name="Ahrendt S.R."/>
            <person name="Lipzen A."/>
            <person name="Sullivan W."/>
            <person name="Andreopoulos W.B."/>
            <person name="Clum A."/>
            <person name="Lindquist E."/>
            <person name="Daum C."/>
            <person name="Ramamoorthy G.K."/>
            <person name="Gryganskyi A."/>
            <person name="Culley D."/>
            <person name="Magnuson J.K."/>
            <person name="James T.Y."/>
            <person name="O'Malley M.A."/>
            <person name="Stajich J.E."/>
            <person name="Spatafora J.W."/>
            <person name="Visel A."/>
            <person name="Grigoriev I.V."/>
        </authorList>
    </citation>
    <scope>NUCLEOTIDE SEQUENCE [LARGE SCALE GENOMIC DNA]</scope>
    <source>
        <strain evidence="2 3">PL171</strain>
    </source>
</reference>
<feature type="compositionally biased region" description="Basic and acidic residues" evidence="1">
    <location>
        <begin position="15"/>
        <end position="24"/>
    </location>
</feature>
<organism evidence="2 3">
    <name type="scientific">Catenaria anguillulae PL171</name>
    <dbReference type="NCBI Taxonomy" id="765915"/>
    <lineage>
        <taxon>Eukaryota</taxon>
        <taxon>Fungi</taxon>
        <taxon>Fungi incertae sedis</taxon>
        <taxon>Blastocladiomycota</taxon>
        <taxon>Blastocladiomycetes</taxon>
        <taxon>Blastocladiales</taxon>
        <taxon>Catenariaceae</taxon>
        <taxon>Catenaria</taxon>
    </lineage>
</organism>
<dbReference type="EMBL" id="MCFL01000006">
    <property type="protein sequence ID" value="ORZ39304.1"/>
    <property type="molecule type" value="Genomic_DNA"/>
</dbReference>
<sequence>MSRSPSAASDGSPVRSKDFAARLRERLESHTSSIAIHHSTSKVSRPSASLVLLANRNPTSMPAPSASQVSQSLYHSPIPYPEVPNSPSSSNWKITLRPKTRSSVFNAIGGNNANLSSSRHLAGTGVLSNQPALVSHQPTVTSDAVRYLAVGAGQLAAPLPDPGSLLSVISSGDCSGQVSVDSSGKVEASRLIAVPNSLARASFPTQFPIASTEQNPAVPEAQVYVMTSAVRRRRPAAAQR</sequence>
<accession>A0A1Y2HZC0</accession>
<evidence type="ECO:0000313" key="2">
    <source>
        <dbReference type="EMBL" id="ORZ39304.1"/>
    </source>
</evidence>
<evidence type="ECO:0000313" key="3">
    <source>
        <dbReference type="Proteomes" id="UP000193411"/>
    </source>
</evidence>
<feature type="region of interest" description="Disordered" evidence="1">
    <location>
        <begin position="1"/>
        <end position="24"/>
    </location>
</feature>
<dbReference type="AlphaFoldDB" id="A0A1Y2HZC0"/>
<gene>
    <name evidence="2" type="ORF">BCR44DRAFT_1271293</name>
</gene>
<keyword evidence="3" id="KW-1185">Reference proteome</keyword>